<dbReference type="EMBL" id="ML211242">
    <property type="protein sequence ID" value="TFK85632.1"/>
    <property type="molecule type" value="Genomic_DNA"/>
</dbReference>
<reference evidence="1 2" key="1">
    <citation type="journal article" date="2019" name="Nat. Ecol. Evol.">
        <title>Megaphylogeny resolves global patterns of mushroom evolution.</title>
        <authorList>
            <person name="Varga T."/>
            <person name="Krizsan K."/>
            <person name="Foldi C."/>
            <person name="Dima B."/>
            <person name="Sanchez-Garcia M."/>
            <person name="Sanchez-Ramirez S."/>
            <person name="Szollosi G.J."/>
            <person name="Szarkandi J.G."/>
            <person name="Papp V."/>
            <person name="Albert L."/>
            <person name="Andreopoulos W."/>
            <person name="Angelini C."/>
            <person name="Antonin V."/>
            <person name="Barry K.W."/>
            <person name="Bougher N.L."/>
            <person name="Buchanan P."/>
            <person name="Buyck B."/>
            <person name="Bense V."/>
            <person name="Catcheside P."/>
            <person name="Chovatia M."/>
            <person name="Cooper J."/>
            <person name="Damon W."/>
            <person name="Desjardin D."/>
            <person name="Finy P."/>
            <person name="Geml J."/>
            <person name="Haridas S."/>
            <person name="Hughes K."/>
            <person name="Justo A."/>
            <person name="Karasinski D."/>
            <person name="Kautmanova I."/>
            <person name="Kiss B."/>
            <person name="Kocsube S."/>
            <person name="Kotiranta H."/>
            <person name="LaButti K.M."/>
            <person name="Lechner B.E."/>
            <person name="Liimatainen K."/>
            <person name="Lipzen A."/>
            <person name="Lukacs Z."/>
            <person name="Mihaltcheva S."/>
            <person name="Morgado L.N."/>
            <person name="Niskanen T."/>
            <person name="Noordeloos M.E."/>
            <person name="Ohm R.A."/>
            <person name="Ortiz-Santana B."/>
            <person name="Ovrebo C."/>
            <person name="Racz N."/>
            <person name="Riley R."/>
            <person name="Savchenko A."/>
            <person name="Shiryaev A."/>
            <person name="Soop K."/>
            <person name="Spirin V."/>
            <person name="Szebenyi C."/>
            <person name="Tomsovsky M."/>
            <person name="Tulloss R.E."/>
            <person name="Uehling J."/>
            <person name="Grigoriev I.V."/>
            <person name="Vagvolgyi C."/>
            <person name="Papp T."/>
            <person name="Martin F.M."/>
            <person name="Miettinen O."/>
            <person name="Hibbett D.S."/>
            <person name="Nagy L.G."/>
        </authorList>
    </citation>
    <scope>NUCLEOTIDE SEQUENCE [LARGE SCALE GENOMIC DNA]</scope>
    <source>
        <strain evidence="1 2">HHB13444</strain>
    </source>
</reference>
<proteinExistence type="predicted"/>
<dbReference type="Proteomes" id="UP000308197">
    <property type="component" value="Unassembled WGS sequence"/>
</dbReference>
<organism evidence="1 2">
    <name type="scientific">Polyporus arcularius HHB13444</name>
    <dbReference type="NCBI Taxonomy" id="1314778"/>
    <lineage>
        <taxon>Eukaryota</taxon>
        <taxon>Fungi</taxon>
        <taxon>Dikarya</taxon>
        <taxon>Basidiomycota</taxon>
        <taxon>Agaricomycotina</taxon>
        <taxon>Agaricomycetes</taxon>
        <taxon>Polyporales</taxon>
        <taxon>Polyporaceae</taxon>
        <taxon>Polyporus</taxon>
    </lineage>
</organism>
<evidence type="ECO:0000313" key="1">
    <source>
        <dbReference type="EMBL" id="TFK85632.1"/>
    </source>
</evidence>
<dbReference type="AlphaFoldDB" id="A0A5C3P8M8"/>
<keyword evidence="2" id="KW-1185">Reference proteome</keyword>
<protein>
    <submittedName>
        <fullName evidence="1">Uncharacterized protein</fullName>
    </submittedName>
</protein>
<dbReference type="InParanoid" id="A0A5C3P8M8"/>
<accession>A0A5C3P8M8</accession>
<evidence type="ECO:0000313" key="2">
    <source>
        <dbReference type="Proteomes" id="UP000308197"/>
    </source>
</evidence>
<gene>
    <name evidence="1" type="ORF">K466DRAFT_182593</name>
</gene>
<name>A0A5C3P8M8_9APHY</name>
<sequence>MQQHEVEVADKYRCNVSVENPAPALRPADGQNRQATHFLSGILHALRPVAGARHHVCNLPRPKRRLEMRRMYGALPRMGKPKSRTHGYIGTQWEKGHGFTARHVGGVRMCSGKQQYDPSISAAYPGTYPSNELSLVLLSVSGSLLDATWTRSPAHVPA</sequence>